<name>A0ABY8SPI3_9BURK</name>
<gene>
    <name evidence="1" type="ORF">QMY55_20530</name>
</gene>
<evidence type="ECO:0000313" key="2">
    <source>
        <dbReference type="Proteomes" id="UP001240697"/>
    </source>
</evidence>
<evidence type="ECO:0000313" key="1">
    <source>
        <dbReference type="EMBL" id="WHS64848.1"/>
    </source>
</evidence>
<dbReference type="PANTHER" id="PTHR13812:SF19">
    <property type="entry name" value="KETIMINE REDUCTASE MU-CRYSTALLIN"/>
    <property type="match status" value="1"/>
</dbReference>
<dbReference type="PIRSF" id="PIRSF001439">
    <property type="entry name" value="CryM"/>
    <property type="match status" value="1"/>
</dbReference>
<dbReference type="Gene3D" id="3.30.1780.10">
    <property type="entry name" value="ornithine cyclodeaminase, domain 1"/>
    <property type="match status" value="1"/>
</dbReference>
<dbReference type="SUPFAM" id="SSF51735">
    <property type="entry name" value="NAD(P)-binding Rossmann-fold domains"/>
    <property type="match status" value="1"/>
</dbReference>
<dbReference type="PANTHER" id="PTHR13812">
    <property type="entry name" value="KETIMINE REDUCTASE MU-CRYSTALLIN"/>
    <property type="match status" value="1"/>
</dbReference>
<sequence length="368" mass="39662">MSIPRHQSVPPLQTDFLSASDAARLVVRTGITQVLRQIADAIEADFGRWPDFDKSARTAAHSASGVIELMPVSDAQDYAFKYVNGHPHNPQLGLPTVMAFGALADVATGMPRFVSELTLTTALRTAATSAMAARHLARADSHSMALIGNGSQSEFQALAFMELLGLRELRLFDIDPAASQKLLRNLQPFLAQFEASASIAASVAEAVRGADIVTTITADKTHATIVHSHLLEAGMHLNAVGGDCPGKTELEAAVLEQAQVFVEYEPQTRIEGELQQMPAAFAVTELWRVLQKQAPGRSSAEQITLFDSVGFALEDYSALRTMHGLARRAGLLSQIELVPSLTDPKDLFAMLRHAQSAQLIPFSARKSA</sequence>
<dbReference type="Pfam" id="PF02423">
    <property type="entry name" value="OCD_Mu_crystall"/>
    <property type="match status" value="1"/>
</dbReference>
<dbReference type="InterPro" id="IPR036291">
    <property type="entry name" value="NAD(P)-bd_dom_sf"/>
</dbReference>
<dbReference type="NCBIfam" id="NF005762">
    <property type="entry name" value="PRK07589.1"/>
    <property type="match status" value="1"/>
</dbReference>
<dbReference type="Gene3D" id="3.40.50.720">
    <property type="entry name" value="NAD(P)-binding Rossmann-like Domain"/>
    <property type="match status" value="1"/>
</dbReference>
<dbReference type="EMBL" id="CP125947">
    <property type="protein sequence ID" value="WHS64848.1"/>
    <property type="molecule type" value="Genomic_DNA"/>
</dbReference>
<keyword evidence="2" id="KW-1185">Reference proteome</keyword>
<dbReference type="InterPro" id="IPR003462">
    <property type="entry name" value="ODC_Mu_crystall"/>
</dbReference>
<dbReference type="RefSeq" id="WP_283485959.1">
    <property type="nucleotide sequence ID" value="NZ_CP125947.1"/>
</dbReference>
<reference evidence="1 2" key="1">
    <citation type="submission" date="2023-05" db="EMBL/GenBank/DDBJ databases">
        <authorList>
            <person name="Yin Y."/>
            <person name="Lu Z."/>
        </authorList>
    </citation>
    <scope>NUCLEOTIDE SEQUENCE [LARGE SCALE GENOMIC DNA]</scope>
    <source>
        <strain evidence="1 2">ZM22</strain>
    </source>
</reference>
<proteinExistence type="predicted"/>
<accession>A0ABY8SPI3</accession>
<dbReference type="Proteomes" id="UP001240697">
    <property type="component" value="Chromosome"/>
</dbReference>
<organism evidence="1 2">
    <name type="scientific">Comamonas resistens</name>
    <dbReference type="NCBI Taxonomy" id="3046670"/>
    <lineage>
        <taxon>Bacteria</taxon>
        <taxon>Pseudomonadati</taxon>
        <taxon>Pseudomonadota</taxon>
        <taxon>Betaproteobacteria</taxon>
        <taxon>Burkholderiales</taxon>
        <taxon>Comamonadaceae</taxon>
        <taxon>Comamonas</taxon>
    </lineage>
</organism>
<dbReference type="InterPro" id="IPR023401">
    <property type="entry name" value="ODC_N"/>
</dbReference>
<protein>
    <submittedName>
        <fullName evidence="1">Ornithine cyclodeaminase</fullName>
    </submittedName>
</protein>